<keyword evidence="3" id="KW-1185">Reference proteome</keyword>
<protein>
    <submittedName>
        <fullName evidence="2">Uncharacterized protein</fullName>
    </submittedName>
</protein>
<reference evidence="2 3" key="1">
    <citation type="journal article" date="2021" name="bioRxiv">
        <title>Chromosome-scale and haplotype-resolved genome assembly of a tetraploid potato cultivar.</title>
        <authorList>
            <person name="Sun H."/>
            <person name="Jiao W.-B."/>
            <person name="Krause K."/>
            <person name="Campoy J.A."/>
            <person name="Goel M."/>
            <person name="Folz-Donahue K."/>
            <person name="Kukat C."/>
            <person name="Huettel B."/>
            <person name="Schneeberger K."/>
        </authorList>
    </citation>
    <scope>NUCLEOTIDE SEQUENCE [LARGE SCALE GENOMIC DNA]</scope>
    <source>
        <strain evidence="2">SolTubOtavaFocal</strain>
        <tissue evidence="2">Leaves</tissue>
    </source>
</reference>
<evidence type="ECO:0000256" key="1">
    <source>
        <dbReference type="SAM" id="MobiDB-lite"/>
    </source>
</evidence>
<name>A0ABQ7UFM6_SOLTU</name>
<feature type="compositionally biased region" description="Low complexity" evidence="1">
    <location>
        <begin position="122"/>
        <end position="134"/>
    </location>
</feature>
<feature type="region of interest" description="Disordered" evidence="1">
    <location>
        <begin position="112"/>
        <end position="134"/>
    </location>
</feature>
<dbReference type="EMBL" id="JAIVGD010000019">
    <property type="protein sequence ID" value="KAH0748398.1"/>
    <property type="molecule type" value="Genomic_DNA"/>
</dbReference>
<gene>
    <name evidence="2" type="ORF">KY290_027630</name>
</gene>
<feature type="compositionally biased region" description="Basic and acidic residues" evidence="1">
    <location>
        <begin position="112"/>
        <end position="121"/>
    </location>
</feature>
<accession>A0ABQ7UFM6</accession>
<evidence type="ECO:0000313" key="3">
    <source>
        <dbReference type="Proteomes" id="UP000826656"/>
    </source>
</evidence>
<organism evidence="2 3">
    <name type="scientific">Solanum tuberosum</name>
    <name type="common">Potato</name>
    <dbReference type="NCBI Taxonomy" id="4113"/>
    <lineage>
        <taxon>Eukaryota</taxon>
        <taxon>Viridiplantae</taxon>
        <taxon>Streptophyta</taxon>
        <taxon>Embryophyta</taxon>
        <taxon>Tracheophyta</taxon>
        <taxon>Spermatophyta</taxon>
        <taxon>Magnoliopsida</taxon>
        <taxon>eudicotyledons</taxon>
        <taxon>Gunneridae</taxon>
        <taxon>Pentapetalae</taxon>
        <taxon>asterids</taxon>
        <taxon>lamiids</taxon>
        <taxon>Solanales</taxon>
        <taxon>Solanaceae</taxon>
        <taxon>Solanoideae</taxon>
        <taxon>Solaneae</taxon>
        <taxon>Solanum</taxon>
    </lineage>
</organism>
<comment type="caution">
    <text evidence="2">The sequence shown here is derived from an EMBL/GenBank/DDBJ whole genome shotgun (WGS) entry which is preliminary data.</text>
</comment>
<sequence length="134" mass="15268">METTPKNFQSLSIDNLHIKESKETSNLVSSQMDSIKGIDSEGEEGIIELFGEQMVEYEDPKPLEMDDSIVEDCIESQATLRFQLKLSRLFGVSTKGYEKEFYSFIMKLEQNKPRENQKSKDSSSSSNNNSVPKE</sequence>
<dbReference type="Proteomes" id="UP000826656">
    <property type="component" value="Unassembled WGS sequence"/>
</dbReference>
<proteinExistence type="predicted"/>
<evidence type="ECO:0000313" key="2">
    <source>
        <dbReference type="EMBL" id="KAH0748398.1"/>
    </source>
</evidence>